<proteinExistence type="predicted"/>
<dbReference type="Proteomes" id="UP001347796">
    <property type="component" value="Unassembled WGS sequence"/>
</dbReference>
<comment type="caution">
    <text evidence="2">The sequence shown here is derived from an EMBL/GenBank/DDBJ whole genome shotgun (WGS) entry which is preliminary data.</text>
</comment>
<evidence type="ECO:0000259" key="1">
    <source>
        <dbReference type="Pfam" id="PF03372"/>
    </source>
</evidence>
<dbReference type="PANTHER" id="PTHR46670:SF3">
    <property type="entry name" value="ENDONUCLEASE_EXONUCLEASE_PHOSPHATASE DOMAIN-CONTAINING PROTEIN"/>
    <property type="match status" value="1"/>
</dbReference>
<dbReference type="InterPro" id="IPR036691">
    <property type="entry name" value="Endo/exonu/phosph_ase_sf"/>
</dbReference>
<dbReference type="EMBL" id="JAZGQO010000009">
    <property type="protein sequence ID" value="KAK6178294.1"/>
    <property type="molecule type" value="Genomic_DNA"/>
</dbReference>
<evidence type="ECO:0000313" key="2">
    <source>
        <dbReference type="EMBL" id="KAK6178294.1"/>
    </source>
</evidence>
<dbReference type="Gene3D" id="3.60.10.10">
    <property type="entry name" value="Endonuclease/exonuclease/phosphatase"/>
    <property type="match status" value="1"/>
</dbReference>
<dbReference type="AlphaFoldDB" id="A0AAN8JNR1"/>
<evidence type="ECO:0000313" key="3">
    <source>
        <dbReference type="Proteomes" id="UP001347796"/>
    </source>
</evidence>
<keyword evidence="3" id="KW-1185">Reference proteome</keyword>
<accession>A0AAN8JNR1</accession>
<dbReference type="SUPFAM" id="SSF56219">
    <property type="entry name" value="DNase I-like"/>
    <property type="match status" value="1"/>
</dbReference>
<dbReference type="GO" id="GO:0003824">
    <property type="term" value="F:catalytic activity"/>
    <property type="evidence" value="ECO:0007669"/>
    <property type="project" value="InterPro"/>
</dbReference>
<name>A0AAN8JNR1_PATCE</name>
<protein>
    <recommendedName>
        <fullName evidence="1">Endonuclease/exonuclease/phosphatase domain-containing protein</fullName>
    </recommendedName>
</protein>
<dbReference type="Pfam" id="PF03372">
    <property type="entry name" value="Exo_endo_phos"/>
    <property type="match status" value="1"/>
</dbReference>
<reference evidence="2 3" key="1">
    <citation type="submission" date="2024-01" db="EMBL/GenBank/DDBJ databases">
        <title>The genome of the rayed Mediterranean limpet Patella caerulea (Linnaeus, 1758).</title>
        <authorList>
            <person name="Anh-Thu Weber A."/>
            <person name="Halstead-Nussloch G."/>
        </authorList>
    </citation>
    <scope>NUCLEOTIDE SEQUENCE [LARGE SCALE GENOMIC DNA]</scope>
    <source>
        <strain evidence="2">AATW-2023a</strain>
        <tissue evidence="2">Whole specimen</tissue>
    </source>
</reference>
<feature type="domain" description="Endonuclease/exonuclease/phosphatase" evidence="1">
    <location>
        <begin position="133"/>
        <end position="340"/>
    </location>
</feature>
<sequence length="512" mass="58853">MAKTFCVDSLFKGSQPRTRTIRGVRSGRNKHRLIKSITTVRQDSLNKYNRGVNPNNLSNITPQVQSVVKTSTDSDNLLELTRQKTEYSISTTWNNFQRLPYSTYTRSISSGNLVKINYVSVQSTKVNLNCGLWNARSLRNKVGALIASIIENKLDFYMVTETWTQDGVDPINGEITSSLDDFKFYHQPRKFRKGGGVGLLARSNLHIKLKTSNPFRSFQYLDASIHSSSQLFSTIIIYRPPYSDKNKWTVNDFLTEFSTLLEELIIRPGNLLIAGDFNFHYETNKPEVIKLSNLLSSFNLVQHVNEPTHDEGHTLDLIITRSSDDFIKNLSMNNDLPSDHSQILLNLNIIRPPNNKIRPKRRKLVDLDVEEFQKALGSSLLVSHGDANVLADDFNTSVKLVLDSLAPLSEKTVTDKPRGPWFTEELSEVRKEVRRAERKWKSSNLEIHKQIHKEKRSSYNSEIEKTKFLYHKHRIENANSKQLFSIIDDMIPNCKFPRRGCRDDVRLFHPQN</sequence>
<dbReference type="InterPro" id="IPR005135">
    <property type="entry name" value="Endo/exonuclease/phosphatase"/>
</dbReference>
<dbReference type="PANTHER" id="PTHR46670">
    <property type="entry name" value="ENDO/EXONUCLEASE/PHOSPHATASE DOMAIN-CONTAINING PROTEIN"/>
    <property type="match status" value="1"/>
</dbReference>
<gene>
    <name evidence="2" type="ORF">SNE40_013097</name>
</gene>
<organism evidence="2 3">
    <name type="scientific">Patella caerulea</name>
    <name type="common">Rayed Mediterranean limpet</name>
    <dbReference type="NCBI Taxonomy" id="87958"/>
    <lineage>
        <taxon>Eukaryota</taxon>
        <taxon>Metazoa</taxon>
        <taxon>Spiralia</taxon>
        <taxon>Lophotrochozoa</taxon>
        <taxon>Mollusca</taxon>
        <taxon>Gastropoda</taxon>
        <taxon>Patellogastropoda</taxon>
        <taxon>Patelloidea</taxon>
        <taxon>Patellidae</taxon>
        <taxon>Patella</taxon>
    </lineage>
</organism>